<evidence type="ECO:0000313" key="4">
    <source>
        <dbReference type="Proteomes" id="UP000318878"/>
    </source>
</evidence>
<reference evidence="3 4" key="1">
    <citation type="submission" date="2019-02" db="EMBL/GenBank/DDBJ databases">
        <title>Deep-cultivation of Planctomycetes and their phenomic and genomic characterization uncovers novel biology.</title>
        <authorList>
            <person name="Wiegand S."/>
            <person name="Jogler M."/>
            <person name="Boedeker C."/>
            <person name="Pinto D."/>
            <person name="Vollmers J."/>
            <person name="Rivas-Marin E."/>
            <person name="Kohn T."/>
            <person name="Peeters S.H."/>
            <person name="Heuer A."/>
            <person name="Rast P."/>
            <person name="Oberbeckmann S."/>
            <person name="Bunk B."/>
            <person name="Jeske O."/>
            <person name="Meyerdierks A."/>
            <person name="Storesund J.E."/>
            <person name="Kallscheuer N."/>
            <person name="Luecker S."/>
            <person name="Lage O.M."/>
            <person name="Pohl T."/>
            <person name="Merkel B.J."/>
            <person name="Hornburger P."/>
            <person name="Mueller R.-W."/>
            <person name="Bruemmer F."/>
            <person name="Labrenz M."/>
            <person name="Spormann A.M."/>
            <person name="Op Den Camp H."/>
            <person name="Overmann J."/>
            <person name="Amann R."/>
            <person name="Jetten M.S.M."/>
            <person name="Mascher T."/>
            <person name="Medema M.H."/>
            <person name="Devos D.P."/>
            <person name="Kaster A.-K."/>
            <person name="Ovreas L."/>
            <person name="Rohde M."/>
            <person name="Galperin M.Y."/>
            <person name="Jogler C."/>
        </authorList>
    </citation>
    <scope>NUCLEOTIDE SEQUENCE [LARGE SCALE GENOMIC DNA]</scope>
    <source>
        <strain evidence="3 4">Enr8</strain>
    </source>
</reference>
<comment type="caution">
    <text evidence="3">The sequence shown here is derived from an EMBL/GenBank/DDBJ whole genome shotgun (WGS) entry which is preliminary data.</text>
</comment>
<keyword evidence="1" id="KW-0472">Membrane</keyword>
<protein>
    <submittedName>
        <fullName evidence="3">CAAX amino terminal protease self-immunity</fullName>
    </submittedName>
</protein>
<dbReference type="EMBL" id="SJPF01000002">
    <property type="protein sequence ID" value="TWT34241.1"/>
    <property type="molecule type" value="Genomic_DNA"/>
</dbReference>
<organism evidence="3 4">
    <name type="scientific">Blastopirellula retiformator</name>
    <dbReference type="NCBI Taxonomy" id="2527970"/>
    <lineage>
        <taxon>Bacteria</taxon>
        <taxon>Pseudomonadati</taxon>
        <taxon>Planctomycetota</taxon>
        <taxon>Planctomycetia</taxon>
        <taxon>Pirellulales</taxon>
        <taxon>Pirellulaceae</taxon>
        <taxon>Blastopirellula</taxon>
    </lineage>
</organism>
<feature type="transmembrane region" description="Helical" evidence="1">
    <location>
        <begin position="135"/>
        <end position="156"/>
    </location>
</feature>
<dbReference type="AlphaFoldDB" id="A0A5C5V7J0"/>
<proteinExistence type="predicted"/>
<feature type="transmembrane region" description="Helical" evidence="1">
    <location>
        <begin position="51"/>
        <end position="75"/>
    </location>
</feature>
<evidence type="ECO:0000259" key="2">
    <source>
        <dbReference type="Pfam" id="PF02517"/>
    </source>
</evidence>
<keyword evidence="1" id="KW-1133">Transmembrane helix</keyword>
<dbReference type="PANTHER" id="PTHR43592">
    <property type="entry name" value="CAAX AMINO TERMINAL PROTEASE"/>
    <property type="match status" value="1"/>
</dbReference>
<feature type="transmembrane region" description="Helical" evidence="1">
    <location>
        <begin position="95"/>
        <end position="114"/>
    </location>
</feature>
<evidence type="ECO:0000256" key="1">
    <source>
        <dbReference type="SAM" id="Phobius"/>
    </source>
</evidence>
<feature type="transmembrane region" description="Helical" evidence="1">
    <location>
        <begin position="176"/>
        <end position="193"/>
    </location>
</feature>
<dbReference type="Pfam" id="PF02517">
    <property type="entry name" value="Rce1-like"/>
    <property type="match status" value="1"/>
</dbReference>
<keyword evidence="3" id="KW-0645">Protease</keyword>
<keyword evidence="4" id="KW-1185">Reference proteome</keyword>
<gene>
    <name evidence="3" type="ORF">Enr8_16350</name>
</gene>
<feature type="transmembrane region" description="Helical" evidence="1">
    <location>
        <begin position="6"/>
        <end position="30"/>
    </location>
</feature>
<sequence>MAQIVFGLGALGLMLVLLVVCLTGWTWVYFRVSRGEAILQQESGETISWGLIDIVALIVTVAVLIGMFQVGGLIATGAKFPINPDTLTTNQRASMIMAFAAAELLTVLAIAKLISLRGFGLQLFGKRGEQFSSDLLLGCMAFGMLVVPTLILQTILALLQPYEHELINMLIKDRSVPMAFASVAAAVFAAPLFEEFAFRGLLQGWLQDMWDGRLSTASVFVGRIRRYWQAEPLPELVAATATSAESAEVASSFADSSDNPFDSPQSEVIVASAVSDEALPIERSPAQLYGPILISAALFALMHLGQGLAPIPLFFLALGLGYLYQRTRRLTPCVVVHFLLNGQSMALLMIQVFVVGDDAALIAN</sequence>
<keyword evidence="1" id="KW-0812">Transmembrane</keyword>
<name>A0A5C5V7J0_9BACT</name>
<dbReference type="GO" id="GO:0080120">
    <property type="term" value="P:CAAX-box protein maturation"/>
    <property type="evidence" value="ECO:0007669"/>
    <property type="project" value="UniProtKB-ARBA"/>
</dbReference>
<feature type="domain" description="CAAX prenyl protease 2/Lysostaphin resistance protein A-like" evidence="2">
    <location>
        <begin position="291"/>
        <end position="341"/>
    </location>
</feature>
<dbReference type="GO" id="GO:0006508">
    <property type="term" value="P:proteolysis"/>
    <property type="evidence" value="ECO:0007669"/>
    <property type="project" value="UniProtKB-KW"/>
</dbReference>
<dbReference type="RefSeq" id="WP_146430293.1">
    <property type="nucleotide sequence ID" value="NZ_SJPF01000002.1"/>
</dbReference>
<feature type="transmembrane region" description="Helical" evidence="1">
    <location>
        <begin position="336"/>
        <end position="356"/>
    </location>
</feature>
<dbReference type="OrthoDB" id="258511at2"/>
<accession>A0A5C5V7J0</accession>
<evidence type="ECO:0000313" key="3">
    <source>
        <dbReference type="EMBL" id="TWT34241.1"/>
    </source>
</evidence>
<dbReference type="PANTHER" id="PTHR43592:SF15">
    <property type="entry name" value="CAAX AMINO TERMINAL PROTEASE FAMILY PROTEIN"/>
    <property type="match status" value="1"/>
</dbReference>
<dbReference type="InterPro" id="IPR003675">
    <property type="entry name" value="Rce1/LyrA-like_dom"/>
</dbReference>
<dbReference type="GO" id="GO:0004175">
    <property type="term" value="F:endopeptidase activity"/>
    <property type="evidence" value="ECO:0007669"/>
    <property type="project" value="UniProtKB-ARBA"/>
</dbReference>
<keyword evidence="3" id="KW-0378">Hydrolase</keyword>
<dbReference type="Proteomes" id="UP000318878">
    <property type="component" value="Unassembled WGS sequence"/>
</dbReference>
<feature type="transmembrane region" description="Helical" evidence="1">
    <location>
        <begin position="308"/>
        <end position="324"/>
    </location>
</feature>